<evidence type="ECO:0000256" key="1">
    <source>
        <dbReference type="SAM" id="SignalP"/>
    </source>
</evidence>
<protein>
    <recommendedName>
        <fullName evidence="4">Tetratricopeptide repeat protein</fullName>
    </recommendedName>
</protein>
<evidence type="ECO:0000313" key="2">
    <source>
        <dbReference type="EMBL" id="MBH8559969.1"/>
    </source>
</evidence>
<keyword evidence="1" id="KW-0732">Signal</keyword>
<dbReference type="SUPFAM" id="SSF48452">
    <property type="entry name" value="TPR-like"/>
    <property type="match status" value="1"/>
</dbReference>
<proteinExistence type="predicted"/>
<evidence type="ECO:0000313" key="3">
    <source>
        <dbReference type="Proteomes" id="UP000625631"/>
    </source>
</evidence>
<dbReference type="EMBL" id="JAEDAE010000010">
    <property type="protein sequence ID" value="MBH8559969.1"/>
    <property type="molecule type" value="Genomic_DNA"/>
</dbReference>
<accession>A0ABS0QB92</accession>
<feature type="signal peptide" evidence="1">
    <location>
        <begin position="1"/>
        <end position="20"/>
    </location>
</feature>
<dbReference type="RefSeq" id="WP_198076556.1">
    <property type="nucleotide sequence ID" value="NZ_JAEDAE010000010.1"/>
</dbReference>
<dbReference type="Proteomes" id="UP000625631">
    <property type="component" value="Unassembled WGS sequence"/>
</dbReference>
<feature type="chain" id="PRO_5046423741" description="Tetratricopeptide repeat protein" evidence="1">
    <location>
        <begin position="21"/>
        <end position="254"/>
    </location>
</feature>
<evidence type="ECO:0008006" key="4">
    <source>
        <dbReference type="Google" id="ProtNLM"/>
    </source>
</evidence>
<dbReference type="InterPro" id="IPR011990">
    <property type="entry name" value="TPR-like_helical_dom_sf"/>
</dbReference>
<name>A0ABS0QB92_9BACT</name>
<organism evidence="2 3">
    <name type="scientific">Hymenobacter negativus</name>
    <dbReference type="NCBI Taxonomy" id="2795026"/>
    <lineage>
        <taxon>Bacteria</taxon>
        <taxon>Pseudomonadati</taxon>
        <taxon>Bacteroidota</taxon>
        <taxon>Cytophagia</taxon>
        <taxon>Cytophagales</taxon>
        <taxon>Hymenobacteraceae</taxon>
        <taxon>Hymenobacter</taxon>
    </lineage>
</organism>
<reference evidence="2 3" key="1">
    <citation type="submission" date="2020-12" db="EMBL/GenBank/DDBJ databases">
        <title>Hymenobacter sp.</title>
        <authorList>
            <person name="Kim M.K."/>
        </authorList>
    </citation>
    <scope>NUCLEOTIDE SEQUENCE [LARGE SCALE GENOMIC DNA]</scope>
    <source>
        <strain evidence="2 3">BT442</strain>
    </source>
</reference>
<comment type="caution">
    <text evidence="2">The sequence shown here is derived from an EMBL/GenBank/DDBJ whole genome shotgun (WGS) entry which is preliminary data.</text>
</comment>
<keyword evidence="3" id="KW-1185">Reference proteome</keyword>
<sequence length="254" mass="28868">MKSTLLLACLFWLVVSPQLGFSQTYRPNNDCAFLTSKRIFHYVNDDLPLQAAELKDLPLTQRFVPVKPAAFHPIEVAESERAYADGRFADAVAAVAQVATLRPADPTVLHCYARALYRQEETRNQSYPVYQRLIALLNNYGQEGPEVVSIYTLFLEAYFKLATLQLDHAQWAAASYNLSRAAAVMQSLDGVASENRLMREQILQYQTECFAHLGNAPLCRYFGRRTLQAFPENQYVLEYLARLPTPKKSPTPRR</sequence>
<dbReference type="Gene3D" id="1.25.40.10">
    <property type="entry name" value="Tetratricopeptide repeat domain"/>
    <property type="match status" value="1"/>
</dbReference>
<gene>
    <name evidence="2" type="ORF">I7X13_18050</name>
</gene>